<protein>
    <submittedName>
        <fullName evidence="5">Capsule polysaccharide export protein</fullName>
    </submittedName>
    <submittedName>
        <fullName evidence="6">SLBB domain-containing protein</fullName>
    </submittedName>
</protein>
<dbReference type="PANTHER" id="PTHR33619">
    <property type="entry name" value="POLYSACCHARIDE EXPORT PROTEIN GFCE-RELATED"/>
    <property type="match status" value="1"/>
</dbReference>
<feature type="signal peptide" evidence="2">
    <location>
        <begin position="1"/>
        <end position="24"/>
    </location>
</feature>
<organism evidence="5 7">
    <name type="scientific">Sphingobium fuliginis (strain ATCC 27551)</name>
    <dbReference type="NCBI Taxonomy" id="336203"/>
    <lineage>
        <taxon>Bacteria</taxon>
        <taxon>Pseudomonadati</taxon>
        <taxon>Pseudomonadota</taxon>
        <taxon>Alphaproteobacteria</taxon>
        <taxon>Sphingomonadales</taxon>
        <taxon>Sphingomonadaceae</taxon>
        <taxon>Sphingobium</taxon>
    </lineage>
</organism>
<dbReference type="RefSeq" id="WP_025547673.1">
    <property type="nucleotide sequence ID" value="NZ_BATN01000013.1"/>
</dbReference>
<evidence type="ECO:0000259" key="4">
    <source>
        <dbReference type="Pfam" id="PF10531"/>
    </source>
</evidence>
<dbReference type="KEGG" id="sbar:H5V43_20140"/>
<dbReference type="Pfam" id="PF10531">
    <property type="entry name" value="SLBB"/>
    <property type="match status" value="2"/>
</dbReference>
<gene>
    <name evidence="6" type="ORF">H5V43_20140</name>
    <name evidence="5" type="ORF">SFOMI_4217</name>
</gene>
<evidence type="ECO:0000313" key="5">
    <source>
        <dbReference type="EMBL" id="GAY23639.1"/>
    </source>
</evidence>
<reference evidence="6" key="6">
    <citation type="journal article" date="2021" name="Microbiol. Resour. Announc.">
        <title>Complete Genome Sequence of Sphingobium barthaii KK22, a High-Molecular-Weight Polycyclic Aromatic Hydrocarbon-Degrading Soil Bacterium.</title>
        <authorList>
            <person name="Mori J.F."/>
            <person name="Kanaly R.A."/>
        </authorList>
    </citation>
    <scope>NUCLEOTIDE SEQUENCE</scope>
    <source>
        <strain evidence="6">KK22</strain>
    </source>
</reference>
<dbReference type="EMBL" id="CP060036">
    <property type="protein sequence ID" value="QOT73524.1"/>
    <property type="molecule type" value="Genomic_DNA"/>
</dbReference>
<dbReference type="InterPro" id="IPR019554">
    <property type="entry name" value="Soluble_ligand-bd"/>
</dbReference>
<feature type="domain" description="Polysaccharide export protein N-terminal" evidence="3">
    <location>
        <begin position="34"/>
        <end position="108"/>
    </location>
</feature>
<evidence type="ECO:0000256" key="2">
    <source>
        <dbReference type="SAM" id="SignalP"/>
    </source>
</evidence>
<reference evidence="8" key="5">
    <citation type="submission" date="2020-08" db="EMBL/GenBank/DDBJ databases">
        <title>Complete genome sequence of Sphingobium barthaii strain KK22, a high-molecular-weight polycyclic aromatic hydrocarbon-degrading soil bacterium.</title>
        <authorList>
            <person name="Mori J.F."/>
            <person name="Kanaly R.A."/>
        </authorList>
    </citation>
    <scope>NUCLEOTIDE SEQUENCE [LARGE SCALE GENOMIC DNA]</scope>
    <source>
        <strain evidence="8">KK22</strain>
    </source>
</reference>
<reference evidence="5 7" key="2">
    <citation type="journal article" date="2013" name="Environ. Sci. Technol.">
        <title>The 4-tert-butylphenol-utilizing bacterium Sphingobium fuliginis OMI can degrade bisphenols via phenolic ring hydroxylation and meta-cleavage pathway.</title>
        <authorList>
            <person name="Ogata Y."/>
            <person name="Goda S."/>
            <person name="Toyama T."/>
            <person name="Sei K."/>
            <person name="Ike M."/>
        </authorList>
    </citation>
    <scope>NUCLEOTIDE SEQUENCE [LARGE SCALE GENOMIC DNA]</scope>
    <source>
        <strain evidence="5 7">OMI</strain>
    </source>
</reference>
<dbReference type="GO" id="GO:0015159">
    <property type="term" value="F:polysaccharide transmembrane transporter activity"/>
    <property type="evidence" value="ECO:0007669"/>
    <property type="project" value="InterPro"/>
</dbReference>
<dbReference type="Pfam" id="PF02563">
    <property type="entry name" value="Poly_export"/>
    <property type="match status" value="1"/>
</dbReference>
<evidence type="ECO:0000313" key="7">
    <source>
        <dbReference type="Proteomes" id="UP000221538"/>
    </source>
</evidence>
<dbReference type="Proteomes" id="UP000221538">
    <property type="component" value="Unassembled WGS sequence"/>
</dbReference>
<dbReference type="AlphaFoldDB" id="A0A292ZL88"/>
<accession>A0A292ZL88</accession>
<evidence type="ECO:0000313" key="8">
    <source>
        <dbReference type="Proteomes" id="UP000593663"/>
    </source>
</evidence>
<feature type="chain" id="PRO_5036035103" evidence="2">
    <location>
        <begin position="25"/>
        <end position="265"/>
    </location>
</feature>
<feature type="domain" description="Soluble ligand binding" evidence="4">
    <location>
        <begin position="195"/>
        <end position="241"/>
    </location>
</feature>
<reference evidence="5" key="3">
    <citation type="submission" date="2017-10" db="EMBL/GenBank/DDBJ databases">
        <title>Bioaugmenting a lab-scale membrane bioreactor with Sphingobium fuliginis OMI to degrade 4-tert-butylphenol.</title>
        <authorList>
            <person name="Takada K."/>
            <person name="Shiba T."/>
            <person name="Soda S."/>
            <person name="Inoue D."/>
            <person name="Miyake M."/>
            <person name="Eguchi M."/>
            <person name="Ike M."/>
        </authorList>
    </citation>
    <scope>NUCLEOTIDE SEQUENCE</scope>
    <source>
        <strain evidence="5">OMI</strain>
    </source>
</reference>
<evidence type="ECO:0000256" key="1">
    <source>
        <dbReference type="ARBA" id="ARBA00022729"/>
    </source>
</evidence>
<keyword evidence="1 2" id="KW-0732">Signal</keyword>
<evidence type="ECO:0000259" key="3">
    <source>
        <dbReference type="Pfam" id="PF02563"/>
    </source>
</evidence>
<dbReference type="EMBL" id="BEWI01000032">
    <property type="protein sequence ID" value="GAY23639.1"/>
    <property type="molecule type" value="Genomic_DNA"/>
</dbReference>
<reference evidence="5" key="4">
    <citation type="submission" date="2017-10" db="EMBL/GenBank/DDBJ databases">
        <authorList>
            <person name="Banno H."/>
            <person name="Chua N.-H."/>
        </authorList>
    </citation>
    <scope>NUCLEOTIDE SEQUENCE</scope>
    <source>
        <strain evidence="5">OMI</strain>
    </source>
</reference>
<name>A0A292ZL88_SPHSA</name>
<evidence type="ECO:0000313" key="6">
    <source>
        <dbReference type="EMBL" id="QOT73524.1"/>
    </source>
</evidence>
<dbReference type="Proteomes" id="UP000593663">
    <property type="component" value="Chromosome 2"/>
</dbReference>
<dbReference type="PANTHER" id="PTHR33619:SF3">
    <property type="entry name" value="POLYSACCHARIDE EXPORT PROTEIN GFCE-RELATED"/>
    <property type="match status" value="1"/>
</dbReference>
<dbReference type="InterPro" id="IPR049712">
    <property type="entry name" value="Poly_export"/>
</dbReference>
<proteinExistence type="predicted"/>
<dbReference type="Gene3D" id="3.10.560.10">
    <property type="entry name" value="Outer membrane lipoprotein wza domain like"/>
    <property type="match status" value="2"/>
</dbReference>
<dbReference type="InterPro" id="IPR003715">
    <property type="entry name" value="Poly_export_N"/>
</dbReference>
<feature type="domain" description="Soluble ligand binding" evidence="4">
    <location>
        <begin position="116"/>
        <end position="158"/>
    </location>
</feature>
<reference evidence="5 7" key="1">
    <citation type="journal article" date="2013" name="Biodegradation">
        <title>Occurrence of 4-tert-butylphenol (4-t-BP) biodegradation in an aquatic sample caused by the presence of Spirodela polyrrhiza and isolation of a 4-t-BP-utilizing bacterium.</title>
        <authorList>
            <person name="Ogata Y."/>
            <person name="Toyama T."/>
            <person name="Yu N."/>
            <person name="Wang X."/>
            <person name="Sei K."/>
            <person name="Ike M."/>
        </authorList>
    </citation>
    <scope>NUCLEOTIDE SEQUENCE [LARGE SCALE GENOMIC DNA]</scope>
    <source>
        <strain evidence="5 7">OMI</strain>
    </source>
</reference>
<sequence length="265" mass="28197">MKPIFPALSVLILASLSAAVPAVAADAAPGAALASSYILGANDEIRVSVFGAYPFDVKTRIKEDGSVTLPSVGEVVAQGVTANALATKVRDQLKAGGYFVNPIVNVEVVSYVSRAVTVFGNLQNPGVYPLDRPQTIAMMLARTGGARTDAADYAILQRQGEEDRRIPLEDLNSATGTGQMLRPGDSLFVPKAEDVFIYGQVNKPGKITYESGMTLRQMLAQAGGPTLGGSEKKISLNRGNQRIKRADLDMLVKPGDVFTVQERIF</sequence>